<evidence type="ECO:0000259" key="2">
    <source>
        <dbReference type="Pfam" id="PF13731"/>
    </source>
</evidence>
<organism evidence="3 4">
    <name type="scientific">Enterococcus mundtii</name>
    <dbReference type="NCBI Taxonomy" id="53346"/>
    <lineage>
        <taxon>Bacteria</taxon>
        <taxon>Bacillati</taxon>
        <taxon>Bacillota</taxon>
        <taxon>Bacilli</taxon>
        <taxon>Lactobacillales</taxon>
        <taxon>Enterococcaceae</taxon>
        <taxon>Enterococcus</taxon>
    </lineage>
</organism>
<feature type="region of interest" description="Disordered" evidence="1">
    <location>
        <begin position="65"/>
        <end position="109"/>
    </location>
</feature>
<feature type="domain" description="WxL" evidence="2">
    <location>
        <begin position="787"/>
        <end position="935"/>
    </location>
</feature>
<feature type="compositionally biased region" description="Polar residues" evidence="1">
    <location>
        <begin position="75"/>
        <end position="92"/>
    </location>
</feature>
<dbReference type="Proteomes" id="UP000195024">
    <property type="component" value="Unassembled WGS sequence"/>
</dbReference>
<dbReference type="Gene3D" id="2.60.40.3600">
    <property type="match status" value="1"/>
</dbReference>
<protein>
    <recommendedName>
        <fullName evidence="2">WxL domain-containing protein</fullName>
    </recommendedName>
</protein>
<evidence type="ECO:0000313" key="4">
    <source>
        <dbReference type="Proteomes" id="UP000195024"/>
    </source>
</evidence>
<proteinExistence type="predicted"/>
<evidence type="ECO:0000313" key="3">
    <source>
        <dbReference type="EMBL" id="OTP19934.1"/>
    </source>
</evidence>
<dbReference type="AlphaFoldDB" id="A0A242KFI5"/>
<comment type="caution">
    <text evidence="3">The sequence shown here is derived from an EMBL/GenBank/DDBJ whole genome shotgun (WGS) entry which is preliminary data.</text>
</comment>
<dbReference type="EMBL" id="NGMS01000009">
    <property type="protein sequence ID" value="OTP19934.1"/>
    <property type="molecule type" value="Genomic_DNA"/>
</dbReference>
<sequence>MQSSLLKLMVIITLQTQFFPSIIAVAENINAKGIDIVTGEGLEEDKNIEISNNNDLKENLVTQSSVNDNDDESAKSSSSNAQITEESISETNLSEEIDNNSGNIDPRNPEVGIQVIGSALTATLKNNPDARTVVSTIADVISSNRTINTVIINGSFGADNAGGYGRSLAEGNVNHIHFQNSNYIPMQFYSSDESLYSVTDDGSIKQMSSRSIRVRGSGKTEITRIELNSLERIDGYNLVGFNGQRLSFPALKIISAKNNYAVSEMAFIEEIDFSKLEVLDGYQLFRDMPSLKSADLGSLVEINTESQSSFNNFFDLKNQFPVYVNLISLKGFPEIPIGSSVIDGLAPIYMKVRNDFSSDLAGTDRNVLAYSGINDHQEIVRVGQDDKLKLSAFGDNFYTFGDNISVNWYINGTRSAYTGAEIEIAASEVGVGTFTFSPVIDHNGVEEPEFLRDVEIEVEVRANKVTAEAVPQEVVLGGEFTKEQLQSFVKKVKFGEYILKPEEYVVEQVSLPSTSLVGEKVAEVKVIHQASGTEAVIEVPVTVLWGNTIYAVEANASASTAALSLLVTENGPALVASEGYGTPLSSENIRSRPSFSIFSNNYNNKIGSLHYGTVHQGRSTLVAGWNQDLMPIDIKYGDVLSLSVFQYAIAAQNYNGNNTWVTRNEIPVLEAVGFPEALYMMTKEGYQLMRVNQLITNDLTFSVGSTTKEIEERLSEFFDFHSDFTENEKEEFSYKLICHDGTLKTGEKKAQIQVTQTKGEYHFSYEYEVSFYVEPGTIELNELANADFDFGEIKYMSNRQEVQAKGDLAPRIIINDYSNVSQWDLLVSRTPYADEQGRVLNDVTMAFKNLKIFETVHEELEIPSGDVIVDQTPYSIGTMVNKEGIHGKEYGKSVIQIGDSQNSVLTGVSLKLPANIPIDASTYRTTVTWELVSDPTLLGGGQ</sequence>
<dbReference type="Pfam" id="PF13731">
    <property type="entry name" value="WxL"/>
    <property type="match status" value="1"/>
</dbReference>
<gene>
    <name evidence="3" type="ORF">A5802_003338</name>
</gene>
<dbReference type="InterPro" id="IPR027994">
    <property type="entry name" value="WxL_dom"/>
</dbReference>
<dbReference type="RefSeq" id="WP_086335723.1">
    <property type="nucleotide sequence ID" value="NZ_NGMS01000009.1"/>
</dbReference>
<evidence type="ECO:0000256" key="1">
    <source>
        <dbReference type="SAM" id="MobiDB-lite"/>
    </source>
</evidence>
<name>A0A242KFI5_ENTMU</name>
<accession>A0A242KFI5</accession>
<reference evidence="3 4" key="1">
    <citation type="submission" date="2017-05" db="EMBL/GenBank/DDBJ databases">
        <title>The Genome Sequence of Enterococcus mundtii 6B1_DIV0119.</title>
        <authorList>
            <consortium name="The Broad Institute Genomics Platform"/>
            <consortium name="The Broad Institute Genomic Center for Infectious Diseases"/>
            <person name="Earl A."/>
            <person name="Manson A."/>
            <person name="Schwartman J."/>
            <person name="Gilmore M."/>
            <person name="Abouelleil A."/>
            <person name="Cao P."/>
            <person name="Chapman S."/>
            <person name="Cusick C."/>
            <person name="Shea T."/>
            <person name="Young S."/>
            <person name="Neafsey D."/>
            <person name="Nusbaum C."/>
            <person name="Birren B."/>
        </authorList>
    </citation>
    <scope>NUCLEOTIDE SEQUENCE [LARGE SCALE GENOMIC DNA]</scope>
    <source>
        <strain evidence="3 4">6B1_DIV0119</strain>
    </source>
</reference>